<dbReference type="EMBL" id="LFNG01000004">
    <property type="protein sequence ID" value="KMQ71988.1"/>
    <property type="molecule type" value="Genomic_DNA"/>
</dbReference>
<accession>A0A0J7J0K9</accession>
<comment type="caution">
    <text evidence="3">The sequence shown here is derived from an EMBL/GenBank/DDBJ whole genome shotgun (WGS) entry which is preliminary data.</text>
</comment>
<sequence length="596" mass="67880">MFTAASQDTKWGKLSPEEIALTEVSYEPTADAVILSEVGKLKITDYGYELEEYGRTKILAPSGFGKAERKWSFRTKRINDNVVLKGAQTINIVDGKTVISPVEKKDIIVSNVNGIQEIAIAFPNVGVGSVIEYKVEISRPYDLFASPWRFQNDIPTLSSKLSLQLASNFAYRMILNGAKLTKKYGGKKNVREWELFNLPSSQVFTHIYNPEDFREKLFFQFTAEQRFHGTYYSENSWNGFKRVVATDLSKSMKNVDFATISMKIPNGATKFETLKNTVEYLRGNFEWDRYVAFRTGNLQDDFLKTKKGNSADFNILLQGILKTKGIRSELVINSLRSTGQIITAYPIFSRLQTINNIVEIDQGEKLLIDGATSDPKNLKYPSLNFFNNIVLELESPVESFLSISPNLSQFISVQELELNSEQGKLSIQDRVNGYLDTPKFKPEHFYVFKGAKNRDSKEVLQNDWKISESTVTFEKSTDSFLMIENPFSKTMRELSIEKDRDYPIMLDYPFQATVQLKTKLPTNFSAKTDGFEQKVSAFGGNLQFVQGSEKVDEQNVFTWTLLINKVVFNTNEIAEYQVFMNKVNEAISKPAVIRKN</sequence>
<dbReference type="STRING" id="1304281.ACM44_02905"/>
<dbReference type="Gene3D" id="2.60.40.3140">
    <property type="match status" value="1"/>
</dbReference>
<dbReference type="PATRIC" id="fig|1304281.5.peg.628"/>
<dbReference type="InterPro" id="IPR024618">
    <property type="entry name" value="DUF3857"/>
</dbReference>
<feature type="domain" description="Transglutaminase-like" evidence="1">
    <location>
        <begin position="268"/>
        <end position="338"/>
    </location>
</feature>
<gene>
    <name evidence="3" type="ORF">ACM44_02905</name>
</gene>
<evidence type="ECO:0000259" key="2">
    <source>
        <dbReference type="Pfam" id="PF12969"/>
    </source>
</evidence>
<organism evidence="3 4">
    <name type="scientific">Chryseobacterium koreense CCUG 49689</name>
    <dbReference type="NCBI Taxonomy" id="1304281"/>
    <lineage>
        <taxon>Bacteria</taxon>
        <taxon>Pseudomonadati</taxon>
        <taxon>Bacteroidota</taxon>
        <taxon>Flavobacteriia</taxon>
        <taxon>Flavobacteriales</taxon>
        <taxon>Weeksellaceae</taxon>
        <taxon>Chryseobacterium group</taxon>
        <taxon>Chryseobacterium</taxon>
    </lineage>
</organism>
<dbReference type="Gene3D" id="2.60.120.1130">
    <property type="match status" value="1"/>
</dbReference>
<evidence type="ECO:0000259" key="1">
    <source>
        <dbReference type="Pfam" id="PF01841"/>
    </source>
</evidence>
<name>A0A0J7J0K9_9FLAO</name>
<dbReference type="AlphaFoldDB" id="A0A0J7J0K9"/>
<reference evidence="3 4" key="1">
    <citation type="journal article" date="2004" name="Int. J. Syst. Evol. Microbiol.">
        <title>Kaistella koreensis gen. nov., sp. nov., a novel member of the Chryseobacterium-Bergeyella-Riemerella branch.</title>
        <authorList>
            <person name="Kim M.K."/>
            <person name="Im W.T."/>
            <person name="Shin Y.K."/>
            <person name="Lim J.H."/>
            <person name="Kim S.H."/>
            <person name="Lee B.C."/>
            <person name="Park M.Y."/>
            <person name="Lee K.Y."/>
            <person name="Lee S.T."/>
        </authorList>
    </citation>
    <scope>NUCLEOTIDE SEQUENCE [LARGE SCALE GENOMIC DNA]</scope>
    <source>
        <strain evidence="3 4">CCUG 49689</strain>
    </source>
</reference>
<protein>
    <submittedName>
        <fullName evidence="3">Uncharacterized protein</fullName>
    </submittedName>
</protein>
<dbReference type="Proteomes" id="UP000035900">
    <property type="component" value="Unassembled WGS sequence"/>
</dbReference>
<dbReference type="Pfam" id="PF12969">
    <property type="entry name" value="DUF3857"/>
    <property type="match status" value="1"/>
</dbReference>
<dbReference type="InterPro" id="IPR002931">
    <property type="entry name" value="Transglutaminase-like"/>
</dbReference>
<evidence type="ECO:0000313" key="3">
    <source>
        <dbReference type="EMBL" id="KMQ71988.1"/>
    </source>
</evidence>
<keyword evidence="4" id="KW-1185">Reference proteome</keyword>
<proteinExistence type="predicted"/>
<dbReference type="Pfam" id="PF01841">
    <property type="entry name" value="Transglut_core"/>
    <property type="match status" value="1"/>
</dbReference>
<feature type="domain" description="DUF3857" evidence="2">
    <location>
        <begin position="55"/>
        <end position="200"/>
    </location>
</feature>
<evidence type="ECO:0000313" key="4">
    <source>
        <dbReference type="Proteomes" id="UP000035900"/>
    </source>
</evidence>